<keyword evidence="3" id="KW-1185">Reference proteome</keyword>
<gene>
    <name evidence="2" type="ORF">THAOC_26022</name>
</gene>
<sequence>MSPRYAALGSIDKYRLNPVLVYAWLGLTIIRWTNFTVLEKSRQPSRVIARNAVRPEQQRGDASPHARSGHELDLLANLIEQNIETMTRFAQTTAFLLLGLLQAKFASSIEVGDEVCLTGYIMDNFCVENVVMLDKSQVKTLEQPEEHSFYCLLDVGICIESGFQVLGPKNPETGMHCGGFRIDNDESDVVLEAGRSLGRPGKCSTCEGNQDGPEYGYSATVRGTVAELGDGSDDDVKGTPILKNVRVTNNEECEVETAPPLCTHLREVTNEPTDPSDIDPLNDAEGASSDEGENVSDPPVAAPVEESETTAADTSEGVVGEPSE</sequence>
<dbReference type="Proteomes" id="UP000266841">
    <property type="component" value="Unassembled WGS sequence"/>
</dbReference>
<evidence type="ECO:0000313" key="3">
    <source>
        <dbReference type="Proteomes" id="UP000266841"/>
    </source>
</evidence>
<accession>K0RKV6</accession>
<evidence type="ECO:0000313" key="2">
    <source>
        <dbReference type="EMBL" id="EJK54358.1"/>
    </source>
</evidence>
<name>K0RKV6_THAOC</name>
<dbReference type="OrthoDB" id="196778at2759"/>
<feature type="compositionally biased region" description="Acidic residues" evidence="1">
    <location>
        <begin position="274"/>
        <end position="294"/>
    </location>
</feature>
<proteinExistence type="predicted"/>
<dbReference type="AlphaFoldDB" id="K0RKV6"/>
<dbReference type="EMBL" id="AGNL01035935">
    <property type="protein sequence ID" value="EJK54358.1"/>
    <property type="molecule type" value="Genomic_DNA"/>
</dbReference>
<comment type="caution">
    <text evidence="2">The sequence shown here is derived from an EMBL/GenBank/DDBJ whole genome shotgun (WGS) entry which is preliminary data.</text>
</comment>
<feature type="non-terminal residue" evidence="2">
    <location>
        <position position="324"/>
    </location>
</feature>
<protein>
    <submittedName>
        <fullName evidence="2">Uncharacterized protein</fullName>
    </submittedName>
</protein>
<evidence type="ECO:0000256" key="1">
    <source>
        <dbReference type="SAM" id="MobiDB-lite"/>
    </source>
</evidence>
<reference evidence="2 3" key="1">
    <citation type="journal article" date="2012" name="Genome Biol.">
        <title>Genome and low-iron response of an oceanic diatom adapted to chronic iron limitation.</title>
        <authorList>
            <person name="Lommer M."/>
            <person name="Specht M."/>
            <person name="Roy A.S."/>
            <person name="Kraemer L."/>
            <person name="Andreson R."/>
            <person name="Gutowska M.A."/>
            <person name="Wolf J."/>
            <person name="Bergner S.V."/>
            <person name="Schilhabel M.B."/>
            <person name="Klostermeier U.C."/>
            <person name="Beiko R.G."/>
            <person name="Rosenstiel P."/>
            <person name="Hippler M."/>
            <person name="Laroche J."/>
        </authorList>
    </citation>
    <scope>NUCLEOTIDE SEQUENCE [LARGE SCALE GENOMIC DNA]</scope>
    <source>
        <strain evidence="2 3">CCMP1005</strain>
    </source>
</reference>
<organism evidence="2 3">
    <name type="scientific">Thalassiosira oceanica</name>
    <name type="common">Marine diatom</name>
    <dbReference type="NCBI Taxonomy" id="159749"/>
    <lineage>
        <taxon>Eukaryota</taxon>
        <taxon>Sar</taxon>
        <taxon>Stramenopiles</taxon>
        <taxon>Ochrophyta</taxon>
        <taxon>Bacillariophyta</taxon>
        <taxon>Coscinodiscophyceae</taxon>
        <taxon>Thalassiosirophycidae</taxon>
        <taxon>Thalassiosirales</taxon>
        <taxon>Thalassiosiraceae</taxon>
        <taxon>Thalassiosira</taxon>
    </lineage>
</organism>
<feature type="region of interest" description="Disordered" evidence="1">
    <location>
        <begin position="265"/>
        <end position="324"/>
    </location>
</feature>